<dbReference type="AlphaFoldDB" id="A0AAF0YI19"/>
<proteinExistence type="predicted"/>
<feature type="compositionally biased region" description="Basic residues" evidence="1">
    <location>
        <begin position="202"/>
        <end position="218"/>
    </location>
</feature>
<reference evidence="2" key="1">
    <citation type="submission" date="2023-10" db="EMBL/GenBank/DDBJ databases">
        <authorList>
            <person name="Noh H."/>
        </authorList>
    </citation>
    <scope>NUCLEOTIDE SEQUENCE</scope>
    <source>
        <strain evidence="2">DUCC4014</strain>
    </source>
</reference>
<feature type="region of interest" description="Disordered" evidence="1">
    <location>
        <begin position="199"/>
        <end position="218"/>
    </location>
</feature>
<organism evidence="2 3">
    <name type="scientific">Vanrija pseudolonga</name>
    <dbReference type="NCBI Taxonomy" id="143232"/>
    <lineage>
        <taxon>Eukaryota</taxon>
        <taxon>Fungi</taxon>
        <taxon>Dikarya</taxon>
        <taxon>Basidiomycota</taxon>
        <taxon>Agaricomycotina</taxon>
        <taxon>Tremellomycetes</taxon>
        <taxon>Trichosporonales</taxon>
        <taxon>Trichosporonaceae</taxon>
        <taxon>Vanrija</taxon>
    </lineage>
</organism>
<gene>
    <name evidence="2" type="ORF">LOC62_06G007859</name>
</gene>
<protein>
    <submittedName>
        <fullName evidence="2">Uncharacterized protein</fullName>
    </submittedName>
</protein>
<evidence type="ECO:0000313" key="3">
    <source>
        <dbReference type="Proteomes" id="UP000827549"/>
    </source>
</evidence>
<evidence type="ECO:0000313" key="2">
    <source>
        <dbReference type="EMBL" id="WOO84339.1"/>
    </source>
</evidence>
<name>A0AAF0YI19_9TREE</name>
<sequence length="218" mass="24693">MFTPGVPLAEGDAYALTAFAEMILKANHVTDFSFGWMAEQFGGHPHAFVIEYRGVELWIPVPAVSRIARYIAMCCCFELGHGFALINKRPGCQPNKKRGPIRKRAPVLRLFLYNKIKCVPLENKNGGPMGFQIDVAIDEEEVTQKVEQRLQNMGEDLKKAIDTKLAEQYTPTKKVQKRDKPSPNKNRVPPLSFLGATIGKNLRCRRSRRPRRRRPSSS</sequence>
<dbReference type="RefSeq" id="XP_062630365.1">
    <property type="nucleotide sequence ID" value="XM_062774381.1"/>
</dbReference>
<dbReference type="GeneID" id="87811030"/>
<keyword evidence="3" id="KW-1185">Reference proteome</keyword>
<evidence type="ECO:0000256" key="1">
    <source>
        <dbReference type="SAM" id="MobiDB-lite"/>
    </source>
</evidence>
<dbReference type="Proteomes" id="UP000827549">
    <property type="component" value="Chromosome 6"/>
</dbReference>
<dbReference type="EMBL" id="CP086719">
    <property type="protein sequence ID" value="WOO84339.1"/>
    <property type="molecule type" value="Genomic_DNA"/>
</dbReference>
<feature type="region of interest" description="Disordered" evidence="1">
    <location>
        <begin position="168"/>
        <end position="193"/>
    </location>
</feature>
<accession>A0AAF0YI19</accession>